<comment type="caution">
    <text evidence="6">The sequence shown here is derived from an EMBL/GenBank/DDBJ whole genome shotgun (WGS) entry which is preliminary data.</text>
</comment>
<dbReference type="InterPro" id="IPR036271">
    <property type="entry name" value="Tet_transcr_reg_TetR-rel_C_sf"/>
</dbReference>
<keyword evidence="7" id="KW-1185">Reference proteome</keyword>
<sequence length="224" mass="25280">MAMKTATPPGQRNGRYHKGHVAEDLLRTARNLLDRETVESVSVRRLTREIGVTPANFYNHFSSIHDLLLQIAADSFVQCTRQLRYFQRNTVTRADALKAALSEYASFAQRHPQIFRIMFGFVPNAISHKVYHNAAIQAFAALLEIVYGRKMLHLHDIEGTRKRARIGYGLCAMGHGLAMMLADGLLPFDRKAGQGQREMIEDIIDAFIHNELHEALTRPAGQEA</sequence>
<dbReference type="InterPro" id="IPR025996">
    <property type="entry name" value="MT1864/Rv1816-like_C"/>
</dbReference>
<dbReference type="InterPro" id="IPR001647">
    <property type="entry name" value="HTH_TetR"/>
</dbReference>
<dbReference type="Gene3D" id="1.10.357.10">
    <property type="entry name" value="Tetracycline Repressor, domain 2"/>
    <property type="match status" value="1"/>
</dbReference>
<dbReference type="PANTHER" id="PTHR43479:SF11">
    <property type="entry name" value="ACREF_ENVCD OPERON REPRESSOR-RELATED"/>
    <property type="match status" value="1"/>
</dbReference>
<dbReference type="Pfam" id="PF13305">
    <property type="entry name" value="TetR_C_33"/>
    <property type="match status" value="1"/>
</dbReference>
<dbReference type="InterPro" id="IPR009057">
    <property type="entry name" value="Homeodomain-like_sf"/>
</dbReference>
<evidence type="ECO:0000256" key="2">
    <source>
        <dbReference type="ARBA" id="ARBA00023125"/>
    </source>
</evidence>
<evidence type="ECO:0000313" key="6">
    <source>
        <dbReference type="EMBL" id="PYD68576.1"/>
    </source>
</evidence>
<protein>
    <submittedName>
        <fullName evidence="6">TetR family transcriptional regulator</fullName>
    </submittedName>
</protein>
<dbReference type="GO" id="GO:0003677">
    <property type="term" value="F:DNA binding"/>
    <property type="evidence" value="ECO:0007669"/>
    <property type="project" value="UniProtKB-UniRule"/>
</dbReference>
<accession>A0A2V4REZ1</accession>
<organism evidence="6 7">
    <name type="scientific">Komagataeibacter swingsii</name>
    <dbReference type="NCBI Taxonomy" id="215220"/>
    <lineage>
        <taxon>Bacteria</taxon>
        <taxon>Pseudomonadati</taxon>
        <taxon>Pseudomonadota</taxon>
        <taxon>Alphaproteobacteria</taxon>
        <taxon>Acetobacterales</taxon>
        <taxon>Acetobacteraceae</taxon>
        <taxon>Komagataeibacter</taxon>
    </lineage>
</organism>
<gene>
    <name evidence="6" type="ORF">CFR76_14380</name>
</gene>
<dbReference type="EMBL" id="NKUB01000028">
    <property type="protein sequence ID" value="PYD68576.1"/>
    <property type="molecule type" value="Genomic_DNA"/>
</dbReference>
<evidence type="ECO:0000256" key="1">
    <source>
        <dbReference type="ARBA" id="ARBA00023015"/>
    </source>
</evidence>
<keyword evidence="1" id="KW-0805">Transcription regulation</keyword>
<proteinExistence type="predicted"/>
<dbReference type="Proteomes" id="UP000247371">
    <property type="component" value="Unassembled WGS sequence"/>
</dbReference>
<dbReference type="InterPro" id="IPR050624">
    <property type="entry name" value="HTH-type_Tx_Regulator"/>
</dbReference>
<dbReference type="AlphaFoldDB" id="A0A2V4REZ1"/>
<dbReference type="SUPFAM" id="SSF48498">
    <property type="entry name" value="Tetracyclin repressor-like, C-terminal domain"/>
    <property type="match status" value="1"/>
</dbReference>
<evidence type="ECO:0000256" key="3">
    <source>
        <dbReference type="ARBA" id="ARBA00023163"/>
    </source>
</evidence>
<feature type="DNA-binding region" description="H-T-H motif" evidence="4">
    <location>
        <begin position="42"/>
        <end position="61"/>
    </location>
</feature>
<dbReference type="PANTHER" id="PTHR43479">
    <property type="entry name" value="ACREF/ENVCD OPERON REPRESSOR-RELATED"/>
    <property type="match status" value="1"/>
</dbReference>
<keyword evidence="3" id="KW-0804">Transcription</keyword>
<dbReference type="Pfam" id="PF00440">
    <property type="entry name" value="TetR_N"/>
    <property type="match status" value="1"/>
</dbReference>
<feature type="domain" description="HTH tetR-type" evidence="5">
    <location>
        <begin position="19"/>
        <end position="79"/>
    </location>
</feature>
<evidence type="ECO:0000313" key="7">
    <source>
        <dbReference type="Proteomes" id="UP000247371"/>
    </source>
</evidence>
<evidence type="ECO:0000256" key="4">
    <source>
        <dbReference type="PROSITE-ProRule" id="PRU00335"/>
    </source>
</evidence>
<keyword evidence="2 4" id="KW-0238">DNA-binding</keyword>
<evidence type="ECO:0000259" key="5">
    <source>
        <dbReference type="PROSITE" id="PS50977"/>
    </source>
</evidence>
<dbReference type="SUPFAM" id="SSF46689">
    <property type="entry name" value="Homeodomain-like"/>
    <property type="match status" value="1"/>
</dbReference>
<name>A0A2V4REZ1_9PROT</name>
<dbReference type="PROSITE" id="PS50977">
    <property type="entry name" value="HTH_TETR_2"/>
    <property type="match status" value="1"/>
</dbReference>
<reference evidence="6 7" key="1">
    <citation type="submission" date="2017-07" db="EMBL/GenBank/DDBJ databases">
        <title>A draft genome sequence of Komagataeibacter swingsii LMG 22125.</title>
        <authorList>
            <person name="Skraban J."/>
            <person name="Cleenwerck I."/>
            <person name="Vandamme P."/>
            <person name="Trcek J."/>
        </authorList>
    </citation>
    <scope>NUCLEOTIDE SEQUENCE [LARGE SCALE GENOMIC DNA]</scope>
    <source>
        <strain evidence="6 7">LMG 22125</strain>
    </source>
</reference>